<dbReference type="EMBL" id="KB446547">
    <property type="protein sequence ID" value="EME38578.1"/>
    <property type="molecule type" value="Genomic_DNA"/>
</dbReference>
<dbReference type="AlphaFoldDB" id="N1PCJ8"/>
<feature type="region of interest" description="Disordered" evidence="1">
    <location>
        <begin position="1"/>
        <end position="22"/>
    </location>
</feature>
<feature type="compositionally biased region" description="Gly residues" evidence="1">
    <location>
        <begin position="8"/>
        <end position="22"/>
    </location>
</feature>
<proteinExistence type="predicted"/>
<dbReference type="Proteomes" id="UP000016933">
    <property type="component" value="Unassembled WGS sequence"/>
</dbReference>
<protein>
    <submittedName>
        <fullName evidence="2">Uncharacterized protein</fullName>
    </submittedName>
</protein>
<name>N1PCJ8_DOTSN</name>
<dbReference type="HOGENOM" id="CLU_811401_0_0_1"/>
<gene>
    <name evidence="2" type="ORF">DOTSEDRAFT_83911</name>
</gene>
<evidence type="ECO:0000313" key="2">
    <source>
        <dbReference type="EMBL" id="EME38578.1"/>
    </source>
</evidence>
<reference evidence="2 3" key="2">
    <citation type="journal article" date="2012" name="PLoS Pathog.">
        <title>Diverse lifestyles and strategies of plant pathogenesis encoded in the genomes of eighteen Dothideomycetes fungi.</title>
        <authorList>
            <person name="Ohm R.A."/>
            <person name="Feau N."/>
            <person name="Henrissat B."/>
            <person name="Schoch C.L."/>
            <person name="Horwitz B.A."/>
            <person name="Barry K.W."/>
            <person name="Condon B.J."/>
            <person name="Copeland A.C."/>
            <person name="Dhillon B."/>
            <person name="Glaser F."/>
            <person name="Hesse C.N."/>
            <person name="Kosti I."/>
            <person name="LaButti K."/>
            <person name="Lindquist E.A."/>
            <person name="Lucas S."/>
            <person name="Salamov A.A."/>
            <person name="Bradshaw R.E."/>
            <person name="Ciuffetti L."/>
            <person name="Hamelin R.C."/>
            <person name="Kema G.H.J."/>
            <person name="Lawrence C."/>
            <person name="Scott J.A."/>
            <person name="Spatafora J.W."/>
            <person name="Turgeon B.G."/>
            <person name="de Wit P.J.G.M."/>
            <person name="Zhong S."/>
            <person name="Goodwin S.B."/>
            <person name="Grigoriev I.V."/>
        </authorList>
    </citation>
    <scope>NUCLEOTIDE SEQUENCE [LARGE SCALE GENOMIC DNA]</scope>
    <source>
        <strain evidence="3">NZE10 / CBS 128990</strain>
    </source>
</reference>
<evidence type="ECO:0000256" key="1">
    <source>
        <dbReference type="SAM" id="MobiDB-lite"/>
    </source>
</evidence>
<sequence>MVMSRRVCGGGGGGGGVGDGGGKGTGIGKGKGILLVYVRGGGYCAVKPREREREKEREDVIGYVREWRFAKSTPSSMLDRGTGTACRALLLWVINPARFRPISVIELHQFYIQSPDVDIRRAASWRAIDAAKTSDGKSIDRCKTRVTQSVEGASLVVKRKVTTCIAMIGGGDVKVSVTALLIAAQRGVFILVSTYSTVSMTKGAGLACRCSVTLHTHSQVQHQIKHCLWKYAAGGSWSSDKCSEYHFCPTSKLSCSAARIEQVPEACVGRGSAIGEEAFVSAVSHLREAELQQASSCQTIVATDIESGNPKWKWQLASFKAKQARRKTFVDNVRVREQTPLR</sequence>
<keyword evidence="3" id="KW-1185">Reference proteome</keyword>
<organism evidence="2 3">
    <name type="scientific">Dothistroma septosporum (strain NZE10 / CBS 128990)</name>
    <name type="common">Red band needle blight fungus</name>
    <name type="synonym">Mycosphaerella pini</name>
    <dbReference type="NCBI Taxonomy" id="675120"/>
    <lineage>
        <taxon>Eukaryota</taxon>
        <taxon>Fungi</taxon>
        <taxon>Dikarya</taxon>
        <taxon>Ascomycota</taxon>
        <taxon>Pezizomycotina</taxon>
        <taxon>Dothideomycetes</taxon>
        <taxon>Dothideomycetidae</taxon>
        <taxon>Mycosphaerellales</taxon>
        <taxon>Mycosphaerellaceae</taxon>
        <taxon>Dothistroma</taxon>
    </lineage>
</organism>
<reference evidence="3" key="1">
    <citation type="journal article" date="2012" name="PLoS Genet.">
        <title>The genomes of the fungal plant pathogens Cladosporium fulvum and Dothistroma septosporum reveal adaptation to different hosts and lifestyles but also signatures of common ancestry.</title>
        <authorList>
            <person name="de Wit P.J.G.M."/>
            <person name="van der Burgt A."/>
            <person name="Oekmen B."/>
            <person name="Stergiopoulos I."/>
            <person name="Abd-Elsalam K.A."/>
            <person name="Aerts A.L."/>
            <person name="Bahkali A.H."/>
            <person name="Beenen H.G."/>
            <person name="Chettri P."/>
            <person name="Cox M.P."/>
            <person name="Datema E."/>
            <person name="de Vries R.P."/>
            <person name="Dhillon B."/>
            <person name="Ganley A.R."/>
            <person name="Griffiths S.A."/>
            <person name="Guo Y."/>
            <person name="Hamelin R.C."/>
            <person name="Henrissat B."/>
            <person name="Kabir M.S."/>
            <person name="Jashni M.K."/>
            <person name="Kema G."/>
            <person name="Klaubauf S."/>
            <person name="Lapidus A."/>
            <person name="Levasseur A."/>
            <person name="Lindquist E."/>
            <person name="Mehrabi R."/>
            <person name="Ohm R.A."/>
            <person name="Owen T.J."/>
            <person name="Salamov A."/>
            <person name="Schwelm A."/>
            <person name="Schijlen E."/>
            <person name="Sun H."/>
            <person name="van den Burg H.A."/>
            <person name="van Ham R.C.H.J."/>
            <person name="Zhang S."/>
            <person name="Goodwin S.B."/>
            <person name="Grigoriev I.V."/>
            <person name="Collemare J."/>
            <person name="Bradshaw R.E."/>
        </authorList>
    </citation>
    <scope>NUCLEOTIDE SEQUENCE [LARGE SCALE GENOMIC DNA]</scope>
    <source>
        <strain evidence="3">NZE10 / CBS 128990</strain>
    </source>
</reference>
<accession>N1PCJ8</accession>
<evidence type="ECO:0000313" key="3">
    <source>
        <dbReference type="Proteomes" id="UP000016933"/>
    </source>
</evidence>